<accession>A0A1G5JDY0</accession>
<protein>
    <submittedName>
        <fullName evidence="2">Uncharacterized conserved protein, DUF39 family</fullName>
    </submittedName>
</protein>
<evidence type="ECO:0000313" key="3">
    <source>
        <dbReference type="Proteomes" id="UP000198870"/>
    </source>
</evidence>
<organism evidence="2 3">
    <name type="scientific">Desulfoluna spongiiphila</name>
    <dbReference type="NCBI Taxonomy" id="419481"/>
    <lineage>
        <taxon>Bacteria</taxon>
        <taxon>Pseudomonadati</taxon>
        <taxon>Thermodesulfobacteriota</taxon>
        <taxon>Desulfobacteria</taxon>
        <taxon>Desulfobacterales</taxon>
        <taxon>Desulfolunaceae</taxon>
        <taxon>Desulfoluna</taxon>
    </lineage>
</organism>
<name>A0A1G5JDY0_9BACT</name>
<dbReference type="AlphaFoldDB" id="A0A1G5JDY0"/>
<dbReference type="Proteomes" id="UP000198870">
    <property type="component" value="Unassembled WGS sequence"/>
</dbReference>
<evidence type="ECO:0000313" key="2">
    <source>
        <dbReference type="EMBL" id="SCY86141.1"/>
    </source>
</evidence>
<dbReference type="InterPro" id="IPR002708">
    <property type="entry name" value="HcyBio"/>
</dbReference>
<sequence length="390" mass="42084">MGKSYKVEKSYEEINARIKSGEVVVVTAEEMIGIVDEKGPVEAARQVDVVTTGTFAPMCSSGAFLNIGQSTPSVRTTATWFNNVPAYSGVAAVDCYLGATAVCDDDPLNKVYPGEFRYGGGHVIEDLVAGKTVYIRADSYGTACYPNLHVEKEMTLEELPSAVLCNPRNAYQNYNCAVNPSDKTIYTYMGTLKPKMGNANYCSAGELSPLLNDPLYKTIGFGTRIFLGGAQGYVAGPGTQHRPGNPRGENDVPLSPAGTLWTMGDLKKMSPEWLRGVSMRGYGCSLSVGLGIPIPILNEEMAQYTAVRDEEIFTQVVDYSDDYPNGVSRSLGQVSYKELKSGSITVNGETISTVPLSSMVKARAVAETLKGWIQRGEFLLGVPQELLPVE</sequence>
<reference evidence="2 3" key="1">
    <citation type="submission" date="2016-10" db="EMBL/GenBank/DDBJ databases">
        <authorList>
            <person name="de Groot N.N."/>
        </authorList>
    </citation>
    <scope>NUCLEOTIDE SEQUENCE [LARGE SCALE GENOMIC DNA]</scope>
    <source>
        <strain evidence="2 3">AA1</strain>
    </source>
</reference>
<dbReference type="STRING" id="419481.SAMN05216233_12852"/>
<dbReference type="OrthoDB" id="9765041at2"/>
<dbReference type="Pfam" id="PF01837">
    <property type="entry name" value="HcyBio"/>
    <property type="match status" value="1"/>
</dbReference>
<dbReference type="RefSeq" id="WP_092215304.1">
    <property type="nucleotide sequence ID" value="NZ_FMUX01000028.1"/>
</dbReference>
<gene>
    <name evidence="2" type="ORF">SAMN05216233_12852</name>
</gene>
<evidence type="ECO:0000259" key="1">
    <source>
        <dbReference type="Pfam" id="PF01837"/>
    </source>
</evidence>
<feature type="domain" description="Homocysteine biosynthesis enzyme sulfur-incorporation" evidence="1">
    <location>
        <begin position="23"/>
        <end position="380"/>
    </location>
</feature>
<dbReference type="EMBL" id="FMUX01000028">
    <property type="protein sequence ID" value="SCY86141.1"/>
    <property type="molecule type" value="Genomic_DNA"/>
</dbReference>
<keyword evidence="3" id="KW-1185">Reference proteome</keyword>
<proteinExistence type="predicted"/>